<dbReference type="Gene3D" id="3.40.50.150">
    <property type="entry name" value="Vaccinia Virus protein VP39"/>
    <property type="match status" value="1"/>
</dbReference>
<gene>
    <name evidence="2" type="ORF">PIGHUM_04293</name>
</gene>
<dbReference type="PROSITE" id="PS51257">
    <property type="entry name" value="PROKAR_LIPOPROTEIN"/>
    <property type="match status" value="1"/>
</dbReference>
<keyword evidence="3" id="KW-1185">Reference proteome</keyword>
<organism evidence="2 3">
    <name type="scientific">Pigmentiphaga humi</name>
    <dbReference type="NCBI Taxonomy" id="2478468"/>
    <lineage>
        <taxon>Bacteria</taxon>
        <taxon>Pseudomonadati</taxon>
        <taxon>Pseudomonadota</taxon>
        <taxon>Betaproteobacteria</taxon>
        <taxon>Burkholderiales</taxon>
        <taxon>Alcaligenaceae</taxon>
        <taxon>Pigmentiphaga</taxon>
    </lineage>
</organism>
<evidence type="ECO:0000256" key="1">
    <source>
        <dbReference type="SAM" id="SignalP"/>
    </source>
</evidence>
<name>A0A3P4B9K3_9BURK</name>
<dbReference type="EMBL" id="UWPJ01000037">
    <property type="protein sequence ID" value="VCU72196.1"/>
    <property type="molecule type" value="Genomic_DNA"/>
</dbReference>
<protein>
    <recommendedName>
        <fullName evidence="4">Methyltransferase</fullName>
    </recommendedName>
</protein>
<dbReference type="InterPro" id="IPR016980">
    <property type="entry name" value="S-AdoMet-dep_MeTrfase_Alr7345"/>
</dbReference>
<evidence type="ECO:0008006" key="4">
    <source>
        <dbReference type="Google" id="ProtNLM"/>
    </source>
</evidence>
<sequence>MSFRIFVAVAGLSLAGAGCALAPAGNDPALKQAIANPARTPAFAARDAARKPYEVLHFFEVRPQATVVEISPGGGYWTEILAPYLKTQGTYYAAQYPQDGGGIAHRQEYYRNFRAKLDANPALYDRVRVTAFGNGHYDVAPPGTADVVLTFRNLHNWMSDGYAEAALAAFYRALKPGGILGIEEHRGRTDKPQDPRAADGYVRQDYAIRLAQQAGFVFVGGSEALANPRDTKDHPEGVWTLPPTYRLGDKDRARYAAIGEADGFLLKFRKPTP</sequence>
<dbReference type="Proteomes" id="UP000277294">
    <property type="component" value="Unassembled WGS sequence"/>
</dbReference>
<proteinExistence type="predicted"/>
<keyword evidence="1" id="KW-0732">Signal</keyword>
<reference evidence="2 3" key="1">
    <citation type="submission" date="2018-10" db="EMBL/GenBank/DDBJ databases">
        <authorList>
            <person name="Criscuolo A."/>
        </authorList>
    </citation>
    <scope>NUCLEOTIDE SEQUENCE [LARGE SCALE GENOMIC DNA]</scope>
    <source>
        <strain evidence="2">DnA1</strain>
    </source>
</reference>
<evidence type="ECO:0000313" key="3">
    <source>
        <dbReference type="Proteomes" id="UP000277294"/>
    </source>
</evidence>
<feature type="chain" id="PRO_5018130783" description="Methyltransferase" evidence="1">
    <location>
        <begin position="23"/>
        <end position="273"/>
    </location>
</feature>
<feature type="signal peptide" evidence="1">
    <location>
        <begin position="1"/>
        <end position="22"/>
    </location>
</feature>
<dbReference type="InterPro" id="IPR029063">
    <property type="entry name" value="SAM-dependent_MTases_sf"/>
</dbReference>
<dbReference type="AlphaFoldDB" id="A0A3P4B9K3"/>
<accession>A0A3P4B9K3</accession>
<dbReference type="RefSeq" id="WP_124081781.1">
    <property type="nucleotide sequence ID" value="NZ_UWPJ01000037.1"/>
</dbReference>
<dbReference type="PIRSF" id="PIRSF031679">
    <property type="entry name" value="Mtase_Alr7345_prd"/>
    <property type="match status" value="1"/>
</dbReference>
<dbReference type="OrthoDB" id="9342567at2"/>
<evidence type="ECO:0000313" key="2">
    <source>
        <dbReference type="EMBL" id="VCU72196.1"/>
    </source>
</evidence>
<dbReference type="SUPFAM" id="SSF53335">
    <property type="entry name" value="S-adenosyl-L-methionine-dependent methyltransferases"/>
    <property type="match status" value="1"/>
</dbReference>